<name>B8FCQ0_DESAL</name>
<reference evidence="1 2" key="1">
    <citation type="journal article" date="2012" name="Environ. Microbiol.">
        <title>The genome sequence of Desulfatibacillum alkenivorans AK-01: a blueprint for anaerobic alkane oxidation.</title>
        <authorList>
            <person name="Callaghan A.V."/>
            <person name="Morris B.E."/>
            <person name="Pereira I.A."/>
            <person name="McInerney M.J."/>
            <person name="Austin R.N."/>
            <person name="Groves J.T."/>
            <person name="Kukor J.J."/>
            <person name="Suflita J.M."/>
            <person name="Young L.Y."/>
            <person name="Zylstra G.J."/>
            <person name="Wawrik B."/>
        </authorList>
    </citation>
    <scope>NUCLEOTIDE SEQUENCE [LARGE SCALE GENOMIC DNA]</scope>
    <source>
        <strain evidence="1 2">AK-01</strain>
    </source>
</reference>
<dbReference type="KEGG" id="dal:Dalk_4535"/>
<dbReference type="HOGENOM" id="CLU_2069253_0_0_7"/>
<keyword evidence="2" id="KW-1185">Reference proteome</keyword>
<dbReference type="EMBL" id="CP001322">
    <property type="protein sequence ID" value="ACL06213.1"/>
    <property type="molecule type" value="Genomic_DNA"/>
</dbReference>
<dbReference type="Proteomes" id="UP000000739">
    <property type="component" value="Chromosome"/>
</dbReference>
<gene>
    <name evidence="1" type="ordered locus">Dalk_4535</name>
</gene>
<dbReference type="AlphaFoldDB" id="B8FCQ0"/>
<evidence type="ECO:0000313" key="1">
    <source>
        <dbReference type="EMBL" id="ACL06213.1"/>
    </source>
</evidence>
<evidence type="ECO:0000313" key="2">
    <source>
        <dbReference type="Proteomes" id="UP000000739"/>
    </source>
</evidence>
<sequence length="118" mass="14200">MDTTPEYIAMCDCKEVQGLKNDQQFRDGRNFTHSYEHRHEWKIIWLPRLDQLIAMLSENDELQPDYYLFKNYGSQWMCSVSASEIYEEGFDSPTPEQAMLKLVMWVRHGKKWEDGEWK</sequence>
<organism evidence="1 2">
    <name type="scientific">Desulfatibacillum aliphaticivorans</name>
    <dbReference type="NCBI Taxonomy" id="218208"/>
    <lineage>
        <taxon>Bacteria</taxon>
        <taxon>Pseudomonadati</taxon>
        <taxon>Thermodesulfobacteriota</taxon>
        <taxon>Desulfobacteria</taxon>
        <taxon>Desulfobacterales</taxon>
        <taxon>Desulfatibacillaceae</taxon>
        <taxon>Desulfatibacillum</taxon>
    </lineage>
</organism>
<accession>B8FCQ0</accession>
<protein>
    <submittedName>
        <fullName evidence="1">Uncharacterized protein</fullName>
    </submittedName>
</protein>
<dbReference type="RefSeq" id="WP_015949252.1">
    <property type="nucleotide sequence ID" value="NC_011768.1"/>
</dbReference>
<proteinExistence type="predicted"/>